<reference evidence="2 3" key="1">
    <citation type="submission" date="2018-06" db="EMBL/GenBank/DDBJ databases">
        <title>Comparative genomics reveals the genomic features of Rhizophagus irregularis, R. cerebriforme, R. diaphanum and Gigaspora rosea, and their symbiotic lifestyle signature.</title>
        <authorList>
            <person name="Morin E."/>
            <person name="San Clemente H."/>
            <person name="Chen E.C.H."/>
            <person name="De La Providencia I."/>
            <person name="Hainaut M."/>
            <person name="Kuo A."/>
            <person name="Kohler A."/>
            <person name="Murat C."/>
            <person name="Tang N."/>
            <person name="Roy S."/>
            <person name="Loubradou J."/>
            <person name="Henrissat B."/>
            <person name="Grigoriev I.V."/>
            <person name="Corradi N."/>
            <person name="Roux C."/>
            <person name="Martin F.M."/>
        </authorList>
    </citation>
    <scope>NUCLEOTIDE SEQUENCE [LARGE SCALE GENOMIC DNA]</scope>
    <source>
        <strain evidence="2 3">DAOM 194757</strain>
    </source>
</reference>
<comment type="caution">
    <text evidence="2">The sequence shown here is derived from an EMBL/GenBank/DDBJ whole genome shotgun (WGS) entry which is preliminary data.</text>
</comment>
<dbReference type="AlphaFoldDB" id="A0A397V7U5"/>
<organism evidence="2 3">
    <name type="scientific">Gigaspora rosea</name>
    <dbReference type="NCBI Taxonomy" id="44941"/>
    <lineage>
        <taxon>Eukaryota</taxon>
        <taxon>Fungi</taxon>
        <taxon>Fungi incertae sedis</taxon>
        <taxon>Mucoromycota</taxon>
        <taxon>Glomeromycotina</taxon>
        <taxon>Glomeromycetes</taxon>
        <taxon>Diversisporales</taxon>
        <taxon>Gigasporaceae</taxon>
        <taxon>Gigaspora</taxon>
    </lineage>
</organism>
<protein>
    <submittedName>
        <fullName evidence="2">Uncharacterized protein</fullName>
    </submittedName>
</protein>
<dbReference type="Proteomes" id="UP000266673">
    <property type="component" value="Unassembled WGS sequence"/>
</dbReference>
<keyword evidence="3" id="KW-1185">Reference proteome</keyword>
<evidence type="ECO:0000313" key="2">
    <source>
        <dbReference type="EMBL" id="RIB17427.1"/>
    </source>
</evidence>
<accession>A0A397V7U5</accession>
<name>A0A397V7U5_9GLOM</name>
<dbReference type="EMBL" id="QKWP01000606">
    <property type="protein sequence ID" value="RIB17427.1"/>
    <property type="molecule type" value="Genomic_DNA"/>
</dbReference>
<evidence type="ECO:0000256" key="1">
    <source>
        <dbReference type="SAM" id="MobiDB-lite"/>
    </source>
</evidence>
<proteinExistence type="predicted"/>
<feature type="compositionally biased region" description="Acidic residues" evidence="1">
    <location>
        <begin position="96"/>
        <end position="109"/>
    </location>
</feature>
<evidence type="ECO:0000313" key="3">
    <source>
        <dbReference type="Proteomes" id="UP000266673"/>
    </source>
</evidence>
<gene>
    <name evidence="2" type="ORF">C2G38_1433550</name>
</gene>
<feature type="region of interest" description="Disordered" evidence="1">
    <location>
        <begin position="75"/>
        <end position="156"/>
    </location>
</feature>
<feature type="compositionally biased region" description="Basic residues" evidence="1">
    <location>
        <begin position="114"/>
        <end position="129"/>
    </location>
</feature>
<feature type="compositionally biased region" description="Low complexity" evidence="1">
    <location>
        <begin position="84"/>
        <end position="95"/>
    </location>
</feature>
<sequence length="156" mass="17688">MEFIENVLYVFGQDVNLVDTRFDSKKREYDNHNEMPLASTNSARSKLLSVHKNICKDIGSEEIYKRVKVEEMDENAEDIYIGENSNSSNTNNGNDDGQENEGDTEIDQVDEAKKKKNKNKKNLGCKKGNKNGVRTVIHNTRKSSKSKIDLNNDGSE</sequence>